<organism evidence="1 2">
    <name type="scientific">Ophiobolus disseminans</name>
    <dbReference type="NCBI Taxonomy" id="1469910"/>
    <lineage>
        <taxon>Eukaryota</taxon>
        <taxon>Fungi</taxon>
        <taxon>Dikarya</taxon>
        <taxon>Ascomycota</taxon>
        <taxon>Pezizomycotina</taxon>
        <taxon>Dothideomycetes</taxon>
        <taxon>Pleosporomycetidae</taxon>
        <taxon>Pleosporales</taxon>
        <taxon>Pleosporineae</taxon>
        <taxon>Phaeosphaeriaceae</taxon>
        <taxon>Ophiobolus</taxon>
    </lineage>
</organism>
<keyword evidence="2" id="KW-1185">Reference proteome</keyword>
<name>A0A6A6ZMJ8_9PLEO</name>
<reference evidence="1" key="1">
    <citation type="journal article" date="2020" name="Stud. Mycol.">
        <title>101 Dothideomycetes genomes: a test case for predicting lifestyles and emergence of pathogens.</title>
        <authorList>
            <person name="Haridas S."/>
            <person name="Albert R."/>
            <person name="Binder M."/>
            <person name="Bloem J."/>
            <person name="Labutti K."/>
            <person name="Salamov A."/>
            <person name="Andreopoulos B."/>
            <person name="Baker S."/>
            <person name="Barry K."/>
            <person name="Bills G."/>
            <person name="Bluhm B."/>
            <person name="Cannon C."/>
            <person name="Castanera R."/>
            <person name="Culley D."/>
            <person name="Daum C."/>
            <person name="Ezra D."/>
            <person name="Gonzalez J."/>
            <person name="Henrissat B."/>
            <person name="Kuo A."/>
            <person name="Liang C."/>
            <person name="Lipzen A."/>
            <person name="Lutzoni F."/>
            <person name="Magnuson J."/>
            <person name="Mondo S."/>
            <person name="Nolan M."/>
            <person name="Ohm R."/>
            <person name="Pangilinan J."/>
            <person name="Park H.-J."/>
            <person name="Ramirez L."/>
            <person name="Alfaro M."/>
            <person name="Sun H."/>
            <person name="Tritt A."/>
            <person name="Yoshinaga Y."/>
            <person name="Zwiers L.-H."/>
            <person name="Turgeon B."/>
            <person name="Goodwin S."/>
            <person name="Spatafora J."/>
            <person name="Crous P."/>
            <person name="Grigoriev I."/>
        </authorList>
    </citation>
    <scope>NUCLEOTIDE SEQUENCE</scope>
    <source>
        <strain evidence="1">CBS 113818</strain>
    </source>
</reference>
<gene>
    <name evidence="1" type="ORF">CC86DRAFT_101901</name>
</gene>
<sequence>MAQAGTRVSDFCTLVRSEELGRLKLTASRGVLFDEGTDLPINESQISLRTPSVPLTRILSSVSLKSDLERKILISYLIAKAAWQLYDSDWMSNSCTSWTKDTTHFMRQRLNNMQDKAMLDQRPFVSTGFGARYTAAHRW</sequence>
<dbReference type="OrthoDB" id="206201at2759"/>
<protein>
    <submittedName>
        <fullName evidence="1">Uncharacterized protein</fullName>
    </submittedName>
</protein>
<accession>A0A6A6ZMJ8</accession>
<evidence type="ECO:0000313" key="2">
    <source>
        <dbReference type="Proteomes" id="UP000799424"/>
    </source>
</evidence>
<proteinExistence type="predicted"/>
<dbReference type="AlphaFoldDB" id="A0A6A6ZMJ8"/>
<dbReference type="EMBL" id="MU006236">
    <property type="protein sequence ID" value="KAF2821889.1"/>
    <property type="molecule type" value="Genomic_DNA"/>
</dbReference>
<evidence type="ECO:0000313" key="1">
    <source>
        <dbReference type="EMBL" id="KAF2821889.1"/>
    </source>
</evidence>
<dbReference type="Proteomes" id="UP000799424">
    <property type="component" value="Unassembled WGS sequence"/>
</dbReference>